<name>A0A972H1U0_9BACL</name>
<evidence type="ECO:0000313" key="2">
    <source>
        <dbReference type="Proteomes" id="UP000641588"/>
    </source>
</evidence>
<keyword evidence="2" id="KW-1185">Reference proteome</keyword>
<comment type="caution">
    <text evidence="1">The sequence shown here is derived from an EMBL/GenBank/DDBJ whole genome shotgun (WGS) entry which is preliminary data.</text>
</comment>
<dbReference type="InterPro" id="IPR028994">
    <property type="entry name" value="Integrin_alpha_N"/>
</dbReference>
<proteinExistence type="predicted"/>
<accession>A0A972H1U0</accession>
<reference evidence="1" key="1">
    <citation type="submission" date="2019-10" db="EMBL/GenBank/DDBJ databases">
        <title>Description of Paenibacillus glebae sp. nov.</title>
        <authorList>
            <person name="Carlier A."/>
            <person name="Qi S."/>
        </authorList>
    </citation>
    <scope>NUCLEOTIDE SEQUENCE</scope>
    <source>
        <strain evidence="1">LMG 31456</strain>
    </source>
</reference>
<protein>
    <recommendedName>
        <fullName evidence="3">VCBS repeat-containing protein</fullName>
    </recommendedName>
</protein>
<organism evidence="1 2">
    <name type="scientific">Paenibacillus foliorum</name>
    <dbReference type="NCBI Taxonomy" id="2654974"/>
    <lineage>
        <taxon>Bacteria</taxon>
        <taxon>Bacillati</taxon>
        <taxon>Bacillota</taxon>
        <taxon>Bacilli</taxon>
        <taxon>Bacillales</taxon>
        <taxon>Paenibacillaceae</taxon>
        <taxon>Paenibacillus</taxon>
    </lineage>
</organism>
<evidence type="ECO:0008006" key="3">
    <source>
        <dbReference type="Google" id="ProtNLM"/>
    </source>
</evidence>
<dbReference type="AlphaFoldDB" id="A0A972H1U0"/>
<sequence length="394" mass="44446">MRLPRLPEEKESLKQVIQNALPSGASLVRPKNSRASGSIFVNDLNRDGILEAIVYYKTSESNLGLTGMLWQQDGETWKMLDQFQGEGYELDTLLFDDVTHDGSINVLAGYSGGAKVSKGLIVYHFDGKLFSKILESPYTEFIVDDINQDNKKDISILTLERNVSSSLTVFQYDLNSFQTVGKTPLDPHVNGYYSIQSGWIAESVRGVLLDAGVGAHSAYTQLVYFAQGNLIKVFPDNDIPMKPRPSINGDFNHDGIVEIGIDQAPTGWENEAYASTPWITAFYRWDSHTGYSPAPLYELYMDLSNGFYFEIPVEWDKTYVLQRPKDEEVLRFISSSNGETVEWKTMSEEAWIGIQPSTDWMEIGRTAKTVTALHLNEASRKYMTHFRPLSELVK</sequence>
<dbReference type="Proteomes" id="UP000641588">
    <property type="component" value="Unassembled WGS sequence"/>
</dbReference>
<dbReference type="RefSeq" id="WP_216624992.1">
    <property type="nucleotide sequence ID" value="NZ_WHOD01000128.1"/>
</dbReference>
<dbReference type="EMBL" id="WHOD01000128">
    <property type="protein sequence ID" value="NOU97892.1"/>
    <property type="molecule type" value="Genomic_DNA"/>
</dbReference>
<gene>
    <name evidence="1" type="ORF">GC093_32395</name>
</gene>
<evidence type="ECO:0000313" key="1">
    <source>
        <dbReference type="EMBL" id="NOU97892.1"/>
    </source>
</evidence>
<dbReference type="SUPFAM" id="SSF69318">
    <property type="entry name" value="Integrin alpha N-terminal domain"/>
    <property type="match status" value="1"/>
</dbReference>